<dbReference type="RefSeq" id="XP_054850376.1">
    <property type="nucleotide sequence ID" value="XM_054994401.1"/>
</dbReference>
<evidence type="ECO:0000313" key="3">
    <source>
        <dbReference type="RefSeq" id="XP_054850376.1"/>
    </source>
</evidence>
<evidence type="ECO:0000256" key="1">
    <source>
        <dbReference type="SAM" id="SignalP"/>
    </source>
</evidence>
<dbReference type="GeneID" id="129339788"/>
<gene>
    <name evidence="3" type="primary">LOC129339788</name>
</gene>
<name>A0AA97K894_EUBMA</name>
<proteinExistence type="predicted"/>
<feature type="chain" id="PRO_5041680244" evidence="1">
    <location>
        <begin position="37"/>
        <end position="86"/>
    </location>
</feature>
<protein>
    <submittedName>
        <fullName evidence="3">Gallinacin-14-like</fullName>
    </submittedName>
</protein>
<evidence type="ECO:0000313" key="2">
    <source>
        <dbReference type="Proteomes" id="UP001190640"/>
    </source>
</evidence>
<keyword evidence="2" id="KW-1185">Reference proteome</keyword>
<dbReference type="KEGG" id="emc:129339788"/>
<dbReference type="Proteomes" id="UP001190640">
    <property type="component" value="Chromosome 1"/>
</dbReference>
<organism evidence="2 3">
    <name type="scientific">Eublepharis macularius</name>
    <name type="common">Leopard gecko</name>
    <name type="synonym">Cyrtodactylus macularius</name>
    <dbReference type="NCBI Taxonomy" id="481883"/>
    <lineage>
        <taxon>Eukaryota</taxon>
        <taxon>Metazoa</taxon>
        <taxon>Chordata</taxon>
        <taxon>Craniata</taxon>
        <taxon>Vertebrata</taxon>
        <taxon>Euteleostomi</taxon>
        <taxon>Lepidosauria</taxon>
        <taxon>Squamata</taxon>
        <taxon>Bifurcata</taxon>
        <taxon>Gekkota</taxon>
        <taxon>Eublepharidae</taxon>
        <taxon>Eublepharinae</taxon>
        <taxon>Eublepharis</taxon>
    </lineage>
</organism>
<keyword evidence="1" id="KW-0732">Signal</keyword>
<feature type="signal peptide" evidence="1">
    <location>
        <begin position="1"/>
        <end position="36"/>
    </location>
</feature>
<sequence length="86" mass="9758">MCSDEVPSCCPRHISVSMRLLCLFLLVFLLFQPACLDKSGTERCRRLKGLCRHTLCHPVEVYVGRCNNGMGNCCVDDAEDIRKRSH</sequence>
<reference evidence="3" key="1">
    <citation type="submission" date="2025-08" db="UniProtKB">
        <authorList>
            <consortium name="RefSeq"/>
        </authorList>
    </citation>
    <scope>IDENTIFICATION</scope>
    <source>
        <tissue evidence="3">Blood</tissue>
    </source>
</reference>
<dbReference type="AlphaFoldDB" id="A0AA97K894"/>
<accession>A0AA97K894</accession>
<dbReference type="SUPFAM" id="SSF57392">
    <property type="entry name" value="Defensin-like"/>
    <property type="match status" value="1"/>
</dbReference>